<dbReference type="EMBL" id="CP031093">
    <property type="protein sequence ID" value="QCF26248.1"/>
    <property type="molecule type" value="Genomic_DNA"/>
</dbReference>
<keyword evidence="7" id="KW-0653">Protein transport</keyword>
<keyword evidence="5 8" id="KW-1133">Transmembrane helix</keyword>
<keyword evidence="3" id="KW-1003">Cell membrane</keyword>
<evidence type="ECO:0000256" key="2">
    <source>
        <dbReference type="ARBA" id="ARBA00005811"/>
    </source>
</evidence>
<dbReference type="Pfam" id="PF02472">
    <property type="entry name" value="ExbD"/>
    <property type="match status" value="1"/>
</dbReference>
<gene>
    <name evidence="9" type="ORF">soil367_10065</name>
</gene>
<keyword evidence="4 7" id="KW-0812">Transmembrane</keyword>
<keyword evidence="6 8" id="KW-0472">Membrane</keyword>
<dbReference type="OrthoDB" id="9150865at2"/>
<dbReference type="RefSeq" id="WP_136548968.1">
    <property type="nucleotide sequence ID" value="NZ_CP031093.1"/>
</dbReference>
<sequence length="169" mass="18542">MRRKHRRKQTTPELDITAFLNLMIVLVPVLLLSMVFTQTRAIGLNFAEQTASADARDDESLELRVILSGNDFQVESSREGLVEQINGTATGPDFKALTDVLKRIKYSVPDKRNVTLLVGPETEYQTLVSTMDAVRSYPAVVAADVVQAELFPDIALGDAPPLPSKEGGE</sequence>
<evidence type="ECO:0000313" key="10">
    <source>
        <dbReference type="Proteomes" id="UP000298049"/>
    </source>
</evidence>
<name>A0A4P7XGU8_9ALTE</name>
<evidence type="ECO:0000256" key="3">
    <source>
        <dbReference type="ARBA" id="ARBA00022475"/>
    </source>
</evidence>
<comment type="similarity">
    <text evidence="2 7">Belongs to the ExbD/TolR family.</text>
</comment>
<keyword evidence="7" id="KW-0813">Transport</keyword>
<evidence type="ECO:0000256" key="5">
    <source>
        <dbReference type="ARBA" id="ARBA00022989"/>
    </source>
</evidence>
<reference evidence="9 10" key="1">
    <citation type="submission" date="2018-07" db="EMBL/GenBank/DDBJ databases">
        <title>Marsedoiliclastica nanhaica gen. nov. sp. nov., a novel marine hydrocarbonoclastic bacterium isolated from an in-situ enriched hydrocarbon-degrading consortium in deep-sea sediment.</title>
        <authorList>
            <person name="Dong C."/>
            <person name="Ma T."/>
            <person name="Liu R."/>
            <person name="Shao Z."/>
        </authorList>
    </citation>
    <scope>NUCLEOTIDE SEQUENCE [LARGE SCALE GENOMIC DNA]</scope>
    <source>
        <strain evidence="10">soil36-7</strain>
    </source>
</reference>
<evidence type="ECO:0000256" key="6">
    <source>
        <dbReference type="ARBA" id="ARBA00023136"/>
    </source>
</evidence>
<evidence type="ECO:0000256" key="4">
    <source>
        <dbReference type="ARBA" id="ARBA00022692"/>
    </source>
</evidence>
<feature type="transmembrane region" description="Helical" evidence="8">
    <location>
        <begin position="16"/>
        <end position="36"/>
    </location>
</feature>
<organism evidence="9 10">
    <name type="scientific">Hydrocarboniclastica marina</name>
    <dbReference type="NCBI Taxonomy" id="2259620"/>
    <lineage>
        <taxon>Bacteria</taxon>
        <taxon>Pseudomonadati</taxon>
        <taxon>Pseudomonadota</taxon>
        <taxon>Gammaproteobacteria</taxon>
        <taxon>Alteromonadales</taxon>
        <taxon>Alteromonadaceae</taxon>
        <taxon>Hydrocarboniclastica</taxon>
    </lineage>
</organism>
<proteinExistence type="inferred from homology"/>
<protein>
    <submittedName>
        <fullName evidence="9">Biopolymer transporter ExbD</fullName>
    </submittedName>
</protein>
<evidence type="ECO:0000256" key="1">
    <source>
        <dbReference type="ARBA" id="ARBA00004162"/>
    </source>
</evidence>
<dbReference type="AlphaFoldDB" id="A0A4P7XGU8"/>
<evidence type="ECO:0000256" key="7">
    <source>
        <dbReference type="RuleBase" id="RU003879"/>
    </source>
</evidence>
<accession>A0A4P7XGU8</accession>
<evidence type="ECO:0000313" key="9">
    <source>
        <dbReference type="EMBL" id="QCF26248.1"/>
    </source>
</evidence>
<dbReference type="GO" id="GO:0005886">
    <property type="term" value="C:plasma membrane"/>
    <property type="evidence" value="ECO:0007669"/>
    <property type="project" value="UniProtKB-SubCell"/>
</dbReference>
<evidence type="ECO:0000256" key="8">
    <source>
        <dbReference type="SAM" id="Phobius"/>
    </source>
</evidence>
<keyword evidence="10" id="KW-1185">Reference proteome</keyword>
<dbReference type="GO" id="GO:0022857">
    <property type="term" value="F:transmembrane transporter activity"/>
    <property type="evidence" value="ECO:0007669"/>
    <property type="project" value="InterPro"/>
</dbReference>
<dbReference type="GO" id="GO:0015031">
    <property type="term" value="P:protein transport"/>
    <property type="evidence" value="ECO:0007669"/>
    <property type="project" value="UniProtKB-KW"/>
</dbReference>
<comment type="subcellular location">
    <subcellularLocation>
        <location evidence="1">Cell membrane</location>
        <topology evidence="1">Single-pass membrane protein</topology>
    </subcellularLocation>
    <subcellularLocation>
        <location evidence="7">Cell membrane</location>
        <topology evidence="7">Single-pass type II membrane protein</topology>
    </subcellularLocation>
</comment>
<dbReference type="KEGG" id="hmi:soil367_10065"/>
<dbReference type="InterPro" id="IPR003400">
    <property type="entry name" value="ExbD"/>
</dbReference>
<dbReference type="Proteomes" id="UP000298049">
    <property type="component" value="Chromosome"/>
</dbReference>